<organism evidence="2 3">
    <name type="scientific">Gimesia alba</name>
    <dbReference type="NCBI Taxonomy" id="2527973"/>
    <lineage>
        <taxon>Bacteria</taxon>
        <taxon>Pseudomonadati</taxon>
        <taxon>Planctomycetota</taxon>
        <taxon>Planctomycetia</taxon>
        <taxon>Planctomycetales</taxon>
        <taxon>Planctomycetaceae</taxon>
        <taxon>Gimesia</taxon>
    </lineage>
</organism>
<reference evidence="2 3" key="1">
    <citation type="submission" date="2019-02" db="EMBL/GenBank/DDBJ databases">
        <title>Deep-cultivation of Planctomycetes and their phenomic and genomic characterization uncovers novel biology.</title>
        <authorList>
            <person name="Wiegand S."/>
            <person name="Jogler M."/>
            <person name="Boedeker C."/>
            <person name="Pinto D."/>
            <person name="Vollmers J."/>
            <person name="Rivas-Marin E."/>
            <person name="Kohn T."/>
            <person name="Peeters S.H."/>
            <person name="Heuer A."/>
            <person name="Rast P."/>
            <person name="Oberbeckmann S."/>
            <person name="Bunk B."/>
            <person name="Jeske O."/>
            <person name="Meyerdierks A."/>
            <person name="Storesund J.E."/>
            <person name="Kallscheuer N."/>
            <person name="Luecker S."/>
            <person name="Lage O.M."/>
            <person name="Pohl T."/>
            <person name="Merkel B.J."/>
            <person name="Hornburger P."/>
            <person name="Mueller R.-W."/>
            <person name="Bruemmer F."/>
            <person name="Labrenz M."/>
            <person name="Spormann A.M."/>
            <person name="Op den Camp H."/>
            <person name="Overmann J."/>
            <person name="Amann R."/>
            <person name="Jetten M.S.M."/>
            <person name="Mascher T."/>
            <person name="Medema M.H."/>
            <person name="Devos D.P."/>
            <person name="Kaster A.-K."/>
            <person name="Ovreas L."/>
            <person name="Rohde M."/>
            <person name="Galperin M.Y."/>
            <person name="Jogler C."/>
        </authorList>
    </citation>
    <scope>NUCLEOTIDE SEQUENCE [LARGE SCALE GENOMIC DNA]</scope>
    <source>
        <strain evidence="2 3">Pan241w</strain>
    </source>
</reference>
<keyword evidence="1" id="KW-0812">Transmembrane</keyword>
<evidence type="ECO:0000256" key="1">
    <source>
        <dbReference type="SAM" id="Phobius"/>
    </source>
</evidence>
<feature type="transmembrane region" description="Helical" evidence="1">
    <location>
        <begin position="27"/>
        <end position="47"/>
    </location>
</feature>
<keyword evidence="1" id="KW-1133">Transmembrane helix</keyword>
<dbReference type="Proteomes" id="UP000317171">
    <property type="component" value="Chromosome"/>
</dbReference>
<evidence type="ECO:0000313" key="3">
    <source>
        <dbReference type="Proteomes" id="UP000317171"/>
    </source>
</evidence>
<keyword evidence="1" id="KW-0472">Membrane</keyword>
<protein>
    <submittedName>
        <fullName evidence="2">Uncharacterized protein</fullName>
    </submittedName>
</protein>
<dbReference type="AlphaFoldDB" id="A0A517RB34"/>
<sequence length="113" mass="12756">MTDQLTETVENAVEEVIPARGLYIPKWVIVSVIIPIVLGGVGATAFITSKINDQVQNDTVQSQQLIQIGNKLDSQKELMLSQKELMLRLYDSQQRQINQIEARIESRIFGKTE</sequence>
<name>A0A517RB34_9PLAN</name>
<dbReference type="RefSeq" id="WP_145212154.1">
    <property type="nucleotide sequence ID" value="NZ_CP036269.1"/>
</dbReference>
<dbReference type="EMBL" id="CP036269">
    <property type="protein sequence ID" value="QDT41100.1"/>
    <property type="molecule type" value="Genomic_DNA"/>
</dbReference>
<dbReference type="KEGG" id="gaz:Pan241w_11590"/>
<evidence type="ECO:0000313" key="2">
    <source>
        <dbReference type="EMBL" id="QDT41100.1"/>
    </source>
</evidence>
<accession>A0A517RB34</accession>
<keyword evidence="3" id="KW-1185">Reference proteome</keyword>
<proteinExistence type="predicted"/>
<gene>
    <name evidence="2" type="ORF">Pan241w_11590</name>
</gene>